<dbReference type="InterPro" id="IPR022764">
    <property type="entry name" value="Peptidase_S54_rhomboid_dom"/>
</dbReference>
<dbReference type="Proteomes" id="UP000215086">
    <property type="component" value="Chromosome"/>
</dbReference>
<feature type="region of interest" description="Disordered" evidence="7">
    <location>
        <begin position="1"/>
        <end position="22"/>
    </location>
</feature>
<dbReference type="Pfam" id="PF01694">
    <property type="entry name" value="Rhomboid"/>
    <property type="match status" value="1"/>
</dbReference>
<keyword evidence="4" id="KW-0378">Hydrolase</keyword>
<gene>
    <name evidence="10" type="ORF">THTE_2742</name>
</gene>
<dbReference type="GO" id="GO:0016020">
    <property type="term" value="C:membrane"/>
    <property type="evidence" value="ECO:0007669"/>
    <property type="project" value="UniProtKB-SubCell"/>
</dbReference>
<keyword evidence="3 8" id="KW-0812">Transmembrane</keyword>
<feature type="domain" description="Peptidase S54 rhomboid" evidence="9">
    <location>
        <begin position="92"/>
        <end position="230"/>
    </location>
</feature>
<proteinExistence type="inferred from homology"/>
<evidence type="ECO:0000256" key="5">
    <source>
        <dbReference type="ARBA" id="ARBA00022989"/>
    </source>
</evidence>
<dbReference type="EMBL" id="CP018477">
    <property type="protein sequence ID" value="ASV75344.1"/>
    <property type="molecule type" value="Genomic_DNA"/>
</dbReference>
<name>A0A286RH91_9BACT</name>
<dbReference type="InterPro" id="IPR050925">
    <property type="entry name" value="Rhomboid_protease_S54"/>
</dbReference>
<feature type="transmembrane region" description="Helical" evidence="8">
    <location>
        <begin position="133"/>
        <end position="151"/>
    </location>
</feature>
<keyword evidence="10" id="KW-0645">Protease</keyword>
<feature type="transmembrane region" description="Helical" evidence="8">
    <location>
        <begin position="50"/>
        <end position="69"/>
    </location>
</feature>
<evidence type="ECO:0000256" key="8">
    <source>
        <dbReference type="SAM" id="Phobius"/>
    </source>
</evidence>
<organism evidence="10 11">
    <name type="scientific">Thermogutta terrifontis</name>
    <dbReference type="NCBI Taxonomy" id="1331910"/>
    <lineage>
        <taxon>Bacteria</taxon>
        <taxon>Pseudomonadati</taxon>
        <taxon>Planctomycetota</taxon>
        <taxon>Planctomycetia</taxon>
        <taxon>Pirellulales</taxon>
        <taxon>Thermoguttaceae</taxon>
        <taxon>Thermogutta</taxon>
    </lineage>
</organism>
<evidence type="ECO:0000256" key="7">
    <source>
        <dbReference type="SAM" id="MobiDB-lite"/>
    </source>
</evidence>
<dbReference type="PANTHER" id="PTHR43731">
    <property type="entry name" value="RHOMBOID PROTEASE"/>
    <property type="match status" value="1"/>
</dbReference>
<keyword evidence="11" id="KW-1185">Reference proteome</keyword>
<evidence type="ECO:0000256" key="4">
    <source>
        <dbReference type="ARBA" id="ARBA00022801"/>
    </source>
</evidence>
<sequence>MGTQAMADDNPDTPTPEPSPLVITEDMLASPSAPTPPLIDFERGMCWTPAMTLGLSVLNICFFIPVFLAEKPEQILDVFLKTALIREKVLAGEIWRMITSMFMHVDLSHLLGNMAALYIVGMACEHAFGPWQTVLVFLLAGLCGGFVSLLVHPGPSVGASGAIFGVLGCAVGFFWRHRRVVHLRDKRIGLALFAWAGYQIVIGVMEPMVDNAAHVGGLVAGLVIGCLLRPRLLAGLEPSHAVPTAMQNSG</sequence>
<dbReference type="GO" id="GO:0006508">
    <property type="term" value="P:proteolysis"/>
    <property type="evidence" value="ECO:0007669"/>
    <property type="project" value="UniProtKB-KW"/>
</dbReference>
<evidence type="ECO:0000256" key="3">
    <source>
        <dbReference type="ARBA" id="ARBA00022692"/>
    </source>
</evidence>
<comment type="similarity">
    <text evidence="2">Belongs to the peptidase S54 family.</text>
</comment>
<dbReference type="KEGG" id="ttf:THTE_2742"/>
<accession>A0A286RH91</accession>
<keyword evidence="5 8" id="KW-1133">Transmembrane helix</keyword>
<feature type="transmembrane region" description="Helical" evidence="8">
    <location>
        <begin position="157"/>
        <end position="175"/>
    </location>
</feature>
<evidence type="ECO:0000313" key="11">
    <source>
        <dbReference type="Proteomes" id="UP000215086"/>
    </source>
</evidence>
<reference evidence="10 11" key="1">
    <citation type="journal article" name="Front. Microbiol.">
        <title>Sugar Metabolism of the First Thermophilic Planctomycete Thermogutta terrifontis: Comparative Genomic and Transcriptomic Approaches.</title>
        <authorList>
            <person name="Elcheninov A.G."/>
            <person name="Menzel P."/>
            <person name="Gudbergsdottir S.R."/>
            <person name="Slesarev A.I."/>
            <person name="Kadnikov V.V."/>
            <person name="Krogh A."/>
            <person name="Bonch-Osmolovskaya E.A."/>
            <person name="Peng X."/>
            <person name="Kublanov I.V."/>
        </authorList>
    </citation>
    <scope>NUCLEOTIDE SEQUENCE [LARGE SCALE GENOMIC DNA]</scope>
    <source>
        <strain evidence="10 11">R1</strain>
    </source>
</reference>
<dbReference type="SUPFAM" id="SSF144091">
    <property type="entry name" value="Rhomboid-like"/>
    <property type="match status" value="1"/>
</dbReference>
<evidence type="ECO:0000256" key="2">
    <source>
        <dbReference type="ARBA" id="ARBA00009045"/>
    </source>
</evidence>
<evidence type="ECO:0000256" key="1">
    <source>
        <dbReference type="ARBA" id="ARBA00004141"/>
    </source>
</evidence>
<dbReference type="AlphaFoldDB" id="A0A286RH91"/>
<dbReference type="Gene3D" id="1.20.1540.10">
    <property type="entry name" value="Rhomboid-like"/>
    <property type="match status" value="1"/>
</dbReference>
<comment type="subcellular location">
    <subcellularLocation>
        <location evidence="1">Membrane</location>
        <topology evidence="1">Multi-pass membrane protein</topology>
    </subcellularLocation>
</comment>
<dbReference type="GO" id="GO:0004252">
    <property type="term" value="F:serine-type endopeptidase activity"/>
    <property type="evidence" value="ECO:0007669"/>
    <property type="project" value="InterPro"/>
</dbReference>
<dbReference type="PANTHER" id="PTHR43731:SF14">
    <property type="entry name" value="PRESENILIN-ASSOCIATED RHOMBOID-LIKE PROTEIN, MITOCHONDRIAL"/>
    <property type="match status" value="1"/>
</dbReference>
<evidence type="ECO:0000259" key="9">
    <source>
        <dbReference type="Pfam" id="PF01694"/>
    </source>
</evidence>
<feature type="transmembrane region" description="Helical" evidence="8">
    <location>
        <begin position="101"/>
        <end position="121"/>
    </location>
</feature>
<dbReference type="InterPro" id="IPR035952">
    <property type="entry name" value="Rhomboid-like_sf"/>
</dbReference>
<protein>
    <submittedName>
        <fullName evidence="10">Rhomboid family serine protease</fullName>
    </submittedName>
</protein>
<feature type="transmembrane region" description="Helical" evidence="8">
    <location>
        <begin position="187"/>
        <end position="205"/>
    </location>
</feature>
<keyword evidence="6 8" id="KW-0472">Membrane</keyword>
<evidence type="ECO:0000256" key="6">
    <source>
        <dbReference type="ARBA" id="ARBA00023136"/>
    </source>
</evidence>
<evidence type="ECO:0000313" key="10">
    <source>
        <dbReference type="EMBL" id="ASV75344.1"/>
    </source>
</evidence>